<dbReference type="AlphaFoldDB" id="F9FG51"/>
<dbReference type="EMBL" id="AFQF01001720">
    <property type="protein sequence ID" value="EGU84133.1"/>
    <property type="molecule type" value="Genomic_DNA"/>
</dbReference>
<reference evidence="1" key="1">
    <citation type="journal article" date="2012" name="Mol. Plant Microbe Interact.">
        <title>A highly conserved effector in Fusarium oxysporum is required for full virulence on Arabidopsis.</title>
        <authorList>
            <person name="Thatcher L.F."/>
            <person name="Gardiner D.M."/>
            <person name="Kazan K."/>
            <person name="Manners J."/>
        </authorList>
    </citation>
    <scope>NUCLEOTIDE SEQUENCE [LARGE SCALE GENOMIC DNA]</scope>
    <source>
        <strain evidence="1">Fo5176</strain>
    </source>
</reference>
<name>F9FG51_FUSOF</name>
<comment type="caution">
    <text evidence="1">The sequence shown here is derived from an EMBL/GenBank/DDBJ whole genome shotgun (WGS) entry which is preliminary data.</text>
</comment>
<gene>
    <name evidence="1" type="ORF">FOXB_05380</name>
</gene>
<sequence length="20" mass="2257">MSGMEEGGFNYNILPISLKR</sequence>
<organism evidence="1">
    <name type="scientific">Fusarium oxysporum (strain Fo5176)</name>
    <name type="common">Fusarium vascular wilt</name>
    <dbReference type="NCBI Taxonomy" id="660025"/>
    <lineage>
        <taxon>Eukaryota</taxon>
        <taxon>Fungi</taxon>
        <taxon>Dikarya</taxon>
        <taxon>Ascomycota</taxon>
        <taxon>Pezizomycotina</taxon>
        <taxon>Sordariomycetes</taxon>
        <taxon>Hypocreomycetidae</taxon>
        <taxon>Hypocreales</taxon>
        <taxon>Nectriaceae</taxon>
        <taxon>Fusarium</taxon>
        <taxon>Fusarium oxysporum species complex</taxon>
    </lineage>
</organism>
<proteinExistence type="predicted"/>
<accession>F9FG51</accession>
<evidence type="ECO:0000313" key="1">
    <source>
        <dbReference type="EMBL" id="EGU84133.1"/>
    </source>
</evidence>
<protein>
    <submittedName>
        <fullName evidence="1">Uncharacterized protein</fullName>
    </submittedName>
</protein>